<dbReference type="EMBL" id="LWDX02006773">
    <property type="protein sequence ID" value="OEL37072.1"/>
    <property type="molecule type" value="Genomic_DNA"/>
</dbReference>
<evidence type="ECO:0000313" key="2">
    <source>
        <dbReference type="Proteomes" id="UP000095767"/>
    </source>
</evidence>
<organism evidence="1 2">
    <name type="scientific">Dichanthelium oligosanthes</name>
    <dbReference type="NCBI Taxonomy" id="888268"/>
    <lineage>
        <taxon>Eukaryota</taxon>
        <taxon>Viridiplantae</taxon>
        <taxon>Streptophyta</taxon>
        <taxon>Embryophyta</taxon>
        <taxon>Tracheophyta</taxon>
        <taxon>Spermatophyta</taxon>
        <taxon>Magnoliopsida</taxon>
        <taxon>Liliopsida</taxon>
        <taxon>Poales</taxon>
        <taxon>Poaceae</taxon>
        <taxon>PACMAD clade</taxon>
        <taxon>Panicoideae</taxon>
        <taxon>Panicodae</taxon>
        <taxon>Paniceae</taxon>
        <taxon>Dichantheliinae</taxon>
        <taxon>Dichanthelium</taxon>
    </lineage>
</organism>
<comment type="caution">
    <text evidence="1">The sequence shown here is derived from an EMBL/GenBank/DDBJ whole genome shotgun (WGS) entry which is preliminary data.</text>
</comment>
<dbReference type="Proteomes" id="UP000095767">
    <property type="component" value="Unassembled WGS sequence"/>
</dbReference>
<sequence length="216" mass="24156">MSLLDIHVSRHHHLKPRNVTSLLCSAMRLAPAELKVVFSGAIQYSGNNARYPVEDEIPCFDQTTSISISVFFPLVHLALPLAGDFLKLESLSLRSCMTTEAVLQRVDIWAPLLKKLSIYVDVGISDEFSLPYSSAPKLEELSLRCGHCLSNVGFGIWCLSSMIFVTTPKPLGHRQLVNDKESTSLQPQHCCPRVDLHGMPPNCSVFRVFWKMYPEA</sequence>
<gene>
    <name evidence="1" type="ORF">BAE44_0001909</name>
</gene>
<evidence type="ECO:0000313" key="1">
    <source>
        <dbReference type="EMBL" id="OEL37072.1"/>
    </source>
</evidence>
<evidence type="ECO:0008006" key="3">
    <source>
        <dbReference type="Google" id="ProtNLM"/>
    </source>
</evidence>
<name>A0A1E5WI41_9POAL</name>
<dbReference type="AlphaFoldDB" id="A0A1E5WI41"/>
<protein>
    <recommendedName>
        <fullName evidence="3">FBD domain-containing protein</fullName>
    </recommendedName>
</protein>
<keyword evidence="2" id="KW-1185">Reference proteome</keyword>
<accession>A0A1E5WI41</accession>
<dbReference type="SUPFAM" id="SSF52047">
    <property type="entry name" value="RNI-like"/>
    <property type="match status" value="1"/>
</dbReference>
<proteinExistence type="predicted"/>
<reference evidence="1 2" key="1">
    <citation type="submission" date="2016-09" db="EMBL/GenBank/DDBJ databases">
        <title>The draft genome of Dichanthelium oligosanthes: A C3 panicoid grass species.</title>
        <authorList>
            <person name="Studer A.J."/>
            <person name="Schnable J.C."/>
            <person name="Brutnell T.P."/>
        </authorList>
    </citation>
    <scope>NUCLEOTIDE SEQUENCE [LARGE SCALE GENOMIC DNA]</scope>
    <source>
        <strain evidence="2">cv. Kellogg 1175</strain>
        <tissue evidence="1">Leaf</tissue>
    </source>
</reference>